<dbReference type="AlphaFoldDB" id="A0A2A9MMX3"/>
<proteinExistence type="predicted"/>
<dbReference type="KEGG" id="bbes:BESB_001630"/>
<evidence type="ECO:0000313" key="3">
    <source>
        <dbReference type="Proteomes" id="UP000224006"/>
    </source>
</evidence>
<comment type="caution">
    <text evidence="2">The sequence shown here is derived from an EMBL/GenBank/DDBJ whole genome shotgun (WGS) entry which is preliminary data.</text>
</comment>
<feature type="region of interest" description="Disordered" evidence="1">
    <location>
        <begin position="87"/>
        <end position="121"/>
    </location>
</feature>
<dbReference type="RefSeq" id="XP_029221830.1">
    <property type="nucleotide sequence ID" value="XM_029358918.1"/>
</dbReference>
<protein>
    <submittedName>
        <fullName evidence="2">Uncharacterized protein</fullName>
    </submittedName>
</protein>
<reference evidence="2 3" key="1">
    <citation type="submission" date="2017-09" db="EMBL/GenBank/DDBJ databases">
        <title>Genome sequencing of Besnoitia besnoiti strain Bb-Ger1.</title>
        <authorList>
            <person name="Schares G."/>
            <person name="Venepally P."/>
            <person name="Lorenzi H.A."/>
        </authorList>
    </citation>
    <scope>NUCLEOTIDE SEQUENCE [LARGE SCALE GENOMIC DNA]</scope>
    <source>
        <strain evidence="2 3">Bb-Ger1</strain>
    </source>
</reference>
<dbReference type="VEuPathDB" id="ToxoDB:BESB_001630"/>
<accession>A0A2A9MMX3</accession>
<sequence length="121" mass="12695">MASARNANHASNALSLKHASLPYYDLCFYSTGQADNFGALSSSPPGPDNAAALVAEAVVAAGGRGERGSGKSEHTCCWIAPSRLLSNPLEPPAQPVKRFAAPPPRDAAPPVCRDPRRLPYK</sequence>
<dbReference type="EMBL" id="NWUJ01000001">
    <property type="protein sequence ID" value="PFH37821.1"/>
    <property type="molecule type" value="Genomic_DNA"/>
</dbReference>
<name>A0A2A9MMX3_BESBE</name>
<evidence type="ECO:0000313" key="2">
    <source>
        <dbReference type="EMBL" id="PFH37821.1"/>
    </source>
</evidence>
<dbReference type="Proteomes" id="UP000224006">
    <property type="component" value="Chromosome I"/>
</dbReference>
<keyword evidence="3" id="KW-1185">Reference proteome</keyword>
<organism evidence="2 3">
    <name type="scientific">Besnoitia besnoiti</name>
    <name type="common">Apicomplexan protozoan</name>
    <dbReference type="NCBI Taxonomy" id="94643"/>
    <lineage>
        <taxon>Eukaryota</taxon>
        <taxon>Sar</taxon>
        <taxon>Alveolata</taxon>
        <taxon>Apicomplexa</taxon>
        <taxon>Conoidasida</taxon>
        <taxon>Coccidia</taxon>
        <taxon>Eucoccidiorida</taxon>
        <taxon>Eimeriorina</taxon>
        <taxon>Sarcocystidae</taxon>
        <taxon>Besnoitia</taxon>
    </lineage>
</organism>
<dbReference type="GeneID" id="40305226"/>
<evidence type="ECO:0000256" key="1">
    <source>
        <dbReference type="SAM" id="MobiDB-lite"/>
    </source>
</evidence>
<gene>
    <name evidence="2" type="ORF">BESB_001630</name>
</gene>